<keyword evidence="1" id="KW-0812">Transmembrane</keyword>
<evidence type="ECO:0000313" key="3">
    <source>
        <dbReference type="Proteomes" id="UP000322530"/>
    </source>
</evidence>
<organism evidence="2 3">
    <name type="scientific">Dictyobacter arantiisoli</name>
    <dbReference type="NCBI Taxonomy" id="2014874"/>
    <lineage>
        <taxon>Bacteria</taxon>
        <taxon>Bacillati</taxon>
        <taxon>Chloroflexota</taxon>
        <taxon>Ktedonobacteria</taxon>
        <taxon>Ktedonobacterales</taxon>
        <taxon>Dictyobacteraceae</taxon>
        <taxon>Dictyobacter</taxon>
    </lineage>
</organism>
<gene>
    <name evidence="2" type="ORF">KDI_46080</name>
</gene>
<protein>
    <submittedName>
        <fullName evidence="2">Uncharacterized protein</fullName>
    </submittedName>
</protein>
<keyword evidence="1" id="KW-1133">Transmembrane helix</keyword>
<feature type="transmembrane region" description="Helical" evidence="1">
    <location>
        <begin position="96"/>
        <end position="118"/>
    </location>
</feature>
<accession>A0A5A5TJH8</accession>
<proteinExistence type="predicted"/>
<reference evidence="2 3" key="1">
    <citation type="submission" date="2019-01" db="EMBL/GenBank/DDBJ databases">
        <title>Draft genome sequence of Dictyobacter sp. Uno17.</title>
        <authorList>
            <person name="Wang C.M."/>
            <person name="Zheng Y."/>
            <person name="Sakai Y."/>
            <person name="Abe K."/>
            <person name="Yokota A."/>
            <person name="Yabe S."/>
        </authorList>
    </citation>
    <scope>NUCLEOTIDE SEQUENCE [LARGE SCALE GENOMIC DNA]</scope>
    <source>
        <strain evidence="2 3">Uno17</strain>
    </source>
</reference>
<feature type="transmembrane region" description="Helical" evidence="1">
    <location>
        <begin position="20"/>
        <end position="39"/>
    </location>
</feature>
<keyword evidence="3" id="KW-1185">Reference proteome</keyword>
<keyword evidence="1" id="KW-0472">Membrane</keyword>
<sequence>MFGALLTAFGDPGTSSRMQAKTLLVIAVGGALLTALGRLIGGPWWLEGVEIFLAVFLSGMLAAYGKAIAGLGSLLTIILVLSLSTQSGPATAPSSAAGFLLGGVILLLFALLFARFQADHSPIRRPRRFWRSRISWRHFWVRC</sequence>
<comment type="caution">
    <text evidence="2">The sequence shown here is derived from an EMBL/GenBank/DDBJ whole genome shotgun (WGS) entry which is preliminary data.</text>
</comment>
<dbReference type="EMBL" id="BIXY01000092">
    <property type="protein sequence ID" value="GCF11044.1"/>
    <property type="molecule type" value="Genomic_DNA"/>
</dbReference>
<evidence type="ECO:0000313" key="2">
    <source>
        <dbReference type="EMBL" id="GCF11044.1"/>
    </source>
</evidence>
<feature type="transmembrane region" description="Helical" evidence="1">
    <location>
        <begin position="51"/>
        <end position="84"/>
    </location>
</feature>
<dbReference type="AlphaFoldDB" id="A0A5A5TJH8"/>
<dbReference type="Proteomes" id="UP000322530">
    <property type="component" value="Unassembled WGS sequence"/>
</dbReference>
<evidence type="ECO:0000256" key="1">
    <source>
        <dbReference type="SAM" id="Phobius"/>
    </source>
</evidence>
<name>A0A5A5TJH8_9CHLR</name>